<dbReference type="InterPro" id="IPR059000">
    <property type="entry name" value="ATPase_P-type_domA"/>
</dbReference>
<evidence type="ECO:0000313" key="11">
    <source>
        <dbReference type="EMBL" id="KZD21186.1"/>
    </source>
</evidence>
<dbReference type="NCBIfam" id="TIGR01511">
    <property type="entry name" value="ATPase-IB1_Cu"/>
    <property type="match status" value="1"/>
</dbReference>
<feature type="transmembrane region" description="Helical" evidence="8">
    <location>
        <begin position="82"/>
        <end position="99"/>
    </location>
</feature>
<dbReference type="Pfam" id="PF00122">
    <property type="entry name" value="E1-E2_ATPase"/>
    <property type="match status" value="1"/>
</dbReference>
<feature type="transmembrane region" description="Helical" evidence="8">
    <location>
        <begin position="634"/>
        <end position="652"/>
    </location>
</feature>
<evidence type="ECO:0000256" key="9">
    <source>
        <dbReference type="SAM" id="MobiDB-lite"/>
    </source>
</evidence>
<dbReference type="FunFam" id="2.70.150.10:FF:000002">
    <property type="entry name" value="Copper-transporting ATPase 1, putative"/>
    <property type="match status" value="1"/>
</dbReference>
<dbReference type="SUPFAM" id="SSF81653">
    <property type="entry name" value="Calcium ATPase, transduction domain A"/>
    <property type="match status" value="1"/>
</dbReference>
<dbReference type="NCBIfam" id="TIGR01494">
    <property type="entry name" value="ATPase_P-type"/>
    <property type="match status" value="1"/>
</dbReference>
<dbReference type="PROSITE" id="PS01229">
    <property type="entry name" value="COF_2"/>
    <property type="match status" value="1"/>
</dbReference>
<dbReference type="GO" id="GO:0005524">
    <property type="term" value="F:ATP binding"/>
    <property type="evidence" value="ECO:0007669"/>
    <property type="project" value="UniProtKB-UniRule"/>
</dbReference>
<evidence type="ECO:0000256" key="2">
    <source>
        <dbReference type="ARBA" id="ARBA00006024"/>
    </source>
</evidence>
<dbReference type="CDD" id="cd02079">
    <property type="entry name" value="P-type_ATPase_HM"/>
    <property type="match status" value="1"/>
</dbReference>
<dbReference type="PRINTS" id="PR00941">
    <property type="entry name" value="CDATPASE"/>
</dbReference>
<proteinExistence type="inferred from homology"/>
<evidence type="ECO:0000256" key="3">
    <source>
        <dbReference type="ARBA" id="ARBA00022692"/>
    </source>
</evidence>
<keyword evidence="8" id="KW-0547">Nucleotide-binding</keyword>
<organism evidence="11 12">
    <name type="scientific">Tardiphaga robiniae</name>
    <dbReference type="NCBI Taxonomy" id="943830"/>
    <lineage>
        <taxon>Bacteria</taxon>
        <taxon>Pseudomonadati</taxon>
        <taxon>Pseudomonadota</taxon>
        <taxon>Alphaproteobacteria</taxon>
        <taxon>Hyphomicrobiales</taxon>
        <taxon>Nitrobacteraceae</taxon>
        <taxon>Tardiphaga</taxon>
    </lineage>
</organism>
<dbReference type="PANTHER" id="PTHR48085">
    <property type="entry name" value="CADMIUM/ZINC-TRANSPORTING ATPASE HMA2-RELATED"/>
    <property type="match status" value="1"/>
</dbReference>
<reference evidence="11 12" key="1">
    <citation type="submission" date="2016-03" db="EMBL/GenBank/DDBJ databases">
        <title>Microsymbionts genomes from the relict species Vavilovia formosa (Stev.) Fed.</title>
        <authorList>
            <person name="Kopat V."/>
            <person name="Chirak E."/>
            <person name="Kimeklis A."/>
            <person name="Andronov E."/>
        </authorList>
    </citation>
    <scope>NUCLEOTIDE SEQUENCE [LARGE SCALE GENOMIC DNA]</scope>
    <source>
        <strain evidence="11 12">Vaf07</strain>
    </source>
</reference>
<feature type="transmembrane region" description="Helical" evidence="8">
    <location>
        <begin position="609"/>
        <end position="628"/>
    </location>
</feature>
<dbReference type="Gene3D" id="3.40.1110.10">
    <property type="entry name" value="Calcium-transporting ATPase, cytoplasmic domain N"/>
    <property type="match status" value="1"/>
</dbReference>
<name>A0A163XPV1_9BRAD</name>
<feature type="region of interest" description="Disordered" evidence="9">
    <location>
        <begin position="1"/>
        <end position="52"/>
    </location>
</feature>
<dbReference type="Pfam" id="PF00702">
    <property type="entry name" value="Hydrolase"/>
    <property type="match status" value="1"/>
</dbReference>
<evidence type="ECO:0000256" key="8">
    <source>
        <dbReference type="RuleBase" id="RU362081"/>
    </source>
</evidence>
<evidence type="ECO:0000256" key="1">
    <source>
        <dbReference type="ARBA" id="ARBA00004370"/>
    </source>
</evidence>
<comment type="similarity">
    <text evidence="2 8">Belongs to the cation transport ATPase (P-type) (TC 3.A.3) family. Type IB subfamily.</text>
</comment>
<dbReference type="InterPro" id="IPR023299">
    <property type="entry name" value="ATPase_P-typ_cyto_dom_N"/>
</dbReference>
<dbReference type="Gene3D" id="3.40.50.1000">
    <property type="entry name" value="HAD superfamily/HAD-like"/>
    <property type="match status" value="1"/>
</dbReference>
<dbReference type="SUPFAM" id="SSF56784">
    <property type="entry name" value="HAD-like"/>
    <property type="match status" value="1"/>
</dbReference>
<feature type="transmembrane region" description="Helical" evidence="8">
    <location>
        <begin position="304"/>
        <end position="326"/>
    </location>
</feature>
<dbReference type="SUPFAM" id="SSF81665">
    <property type="entry name" value="Calcium ATPase, transmembrane domain M"/>
    <property type="match status" value="1"/>
</dbReference>
<dbReference type="InterPro" id="IPR027256">
    <property type="entry name" value="P-typ_ATPase_IB"/>
</dbReference>
<evidence type="ECO:0000256" key="6">
    <source>
        <dbReference type="ARBA" id="ARBA00039097"/>
    </source>
</evidence>
<dbReference type="GO" id="GO:0046872">
    <property type="term" value="F:metal ion binding"/>
    <property type="evidence" value="ECO:0007669"/>
    <property type="project" value="UniProtKB-KW"/>
</dbReference>
<dbReference type="PRINTS" id="PR00119">
    <property type="entry name" value="CATATPASE"/>
</dbReference>
<accession>A0A163XPV1</accession>
<dbReference type="RefSeq" id="WP_068737236.1">
    <property type="nucleotide sequence ID" value="NZ_LVYV01000053.1"/>
</dbReference>
<dbReference type="STRING" id="943830.A4A58_15530"/>
<dbReference type="InterPro" id="IPR008250">
    <property type="entry name" value="ATPase_P-typ_transduc_dom_A_sf"/>
</dbReference>
<dbReference type="EC" id="7.2.2.12" evidence="6"/>
<dbReference type="InterPro" id="IPR036412">
    <property type="entry name" value="HAD-like_sf"/>
</dbReference>
<keyword evidence="4 8" id="KW-1133">Transmembrane helix</keyword>
<keyword evidence="3 8" id="KW-0812">Transmembrane</keyword>
<dbReference type="GO" id="GO:0016887">
    <property type="term" value="F:ATP hydrolysis activity"/>
    <property type="evidence" value="ECO:0007669"/>
    <property type="project" value="InterPro"/>
</dbReference>
<dbReference type="PANTHER" id="PTHR48085:SF5">
    <property type="entry name" value="CADMIUM_ZINC-TRANSPORTING ATPASE HMA4-RELATED"/>
    <property type="match status" value="1"/>
</dbReference>
<dbReference type="NCBIfam" id="TIGR01525">
    <property type="entry name" value="ATPase-IB_hvy"/>
    <property type="match status" value="1"/>
</dbReference>
<evidence type="ECO:0000256" key="4">
    <source>
        <dbReference type="ARBA" id="ARBA00022989"/>
    </source>
</evidence>
<keyword evidence="12" id="KW-1185">Reference proteome</keyword>
<dbReference type="InterPro" id="IPR001757">
    <property type="entry name" value="P_typ_ATPase"/>
</dbReference>
<dbReference type="InterPro" id="IPR023214">
    <property type="entry name" value="HAD_sf"/>
</dbReference>
<evidence type="ECO:0000313" key="12">
    <source>
        <dbReference type="Proteomes" id="UP000076574"/>
    </source>
</evidence>
<gene>
    <name evidence="11" type="ORF">A4A58_15530</name>
</gene>
<keyword evidence="8" id="KW-0479">Metal-binding</keyword>
<feature type="compositionally biased region" description="Low complexity" evidence="9">
    <location>
        <begin position="7"/>
        <end position="29"/>
    </location>
</feature>
<evidence type="ECO:0000259" key="10">
    <source>
        <dbReference type="Pfam" id="PF00122"/>
    </source>
</evidence>
<evidence type="ECO:0000256" key="7">
    <source>
        <dbReference type="ARBA" id="ARBA00047308"/>
    </source>
</evidence>
<dbReference type="OrthoDB" id="391538at2"/>
<comment type="catalytic activity">
    <reaction evidence="7">
        <text>Zn(2+)(in) + ATP + H2O = Zn(2+)(out) + ADP + phosphate + H(+)</text>
        <dbReference type="Rhea" id="RHEA:20621"/>
        <dbReference type="ChEBI" id="CHEBI:15377"/>
        <dbReference type="ChEBI" id="CHEBI:15378"/>
        <dbReference type="ChEBI" id="CHEBI:29105"/>
        <dbReference type="ChEBI" id="CHEBI:30616"/>
        <dbReference type="ChEBI" id="CHEBI:43474"/>
        <dbReference type="ChEBI" id="CHEBI:456216"/>
        <dbReference type="EC" id="7.2.2.12"/>
    </reaction>
</comment>
<evidence type="ECO:0000256" key="5">
    <source>
        <dbReference type="ARBA" id="ARBA00023136"/>
    </source>
</evidence>
<feature type="transmembrane region" description="Helical" evidence="8">
    <location>
        <begin position="280"/>
        <end position="298"/>
    </location>
</feature>
<feature type="domain" description="P-type ATPase A" evidence="10">
    <location>
        <begin position="164"/>
        <end position="264"/>
    </location>
</feature>
<protein>
    <recommendedName>
        <fullName evidence="6">P-type Zn(2+) transporter</fullName>
        <ecNumber evidence="6">7.2.2.12</ecNumber>
    </recommendedName>
</protein>
<sequence>MANIGQARSTLADAADARTTAPGAATGSGLHHHDHHDHDHDDHDHHGHDHHDAFERTEMVRIAVVAVASAAVWFRAWEPFPAVSVIGVLGLLIGGWPILKEALENVLQRRMTMELSMTIAIVAAAAIGEFFTALVITLFVLVAEVLEGLTVGRGRKAIRDLLEFLPRDVSVRRAGSIQTVASETLAVGDAILVAPGGRIPVDGTVVSGNSFVNESSITGESMPVEKVAGTRVFAGTINQSGALEVAAERIGRDTSYGKIIEAVERAEKSRAPVQRLADRLAGYLVYFALGAAVLTYVLTRDMYATISVIIVAGACGIAAGTPLAILGGIGRSARLGAIVKGGVHLETLGKVDTVVLDKTGTLTFGRPEVQRLAPASGITESELLDVAAAAESRSEHPLGKAIVDYALKAGRTVAEPQEFSYSPGRGIRTGSDGFHTLVGNRLWLEENGVVMPSSSGSDGTSSEIYVSHDGRFLGRIEVADTVRPEAKRAIDALRAMGIRTVLLSGDAAAVAKGVGAALGITEIEAEMLPEQKLAFVRNLVSSKRTVAMVGDGVNDAPALAEASVGVAMGSGTDVAQESADVVLLGNDLVRFVETLAVARRTRGIIWQNFAGTIGVDTLGIVLAAFGFLNPLLAAAIHVVSELAFILNSARLLPAPQKADDRGAQRKTGT</sequence>
<dbReference type="InterPro" id="IPR051014">
    <property type="entry name" value="Cation_Transport_ATPase_IB"/>
</dbReference>
<feature type="compositionally biased region" description="Basic and acidic residues" evidence="9">
    <location>
        <begin position="36"/>
        <end position="52"/>
    </location>
</feature>
<comment type="caution">
    <text evidence="11">The sequence shown here is derived from an EMBL/GenBank/DDBJ whole genome shotgun (WGS) entry which is preliminary data.</text>
</comment>
<dbReference type="GO" id="GO:0016463">
    <property type="term" value="F:P-type zinc transporter activity"/>
    <property type="evidence" value="ECO:0007669"/>
    <property type="project" value="UniProtKB-EC"/>
</dbReference>
<dbReference type="InterPro" id="IPR023298">
    <property type="entry name" value="ATPase_P-typ_TM_dom_sf"/>
</dbReference>
<dbReference type="AlphaFoldDB" id="A0A163XPV1"/>
<keyword evidence="8" id="KW-1003">Cell membrane</keyword>
<dbReference type="InterPro" id="IPR018303">
    <property type="entry name" value="ATPase_P-typ_P_site"/>
</dbReference>
<keyword evidence="5 8" id="KW-0472">Membrane</keyword>
<dbReference type="Gene3D" id="2.70.150.10">
    <property type="entry name" value="Calcium-transporting ATPase, cytoplasmic transduction domain A"/>
    <property type="match status" value="1"/>
</dbReference>
<keyword evidence="8" id="KW-0067">ATP-binding</keyword>
<dbReference type="EMBL" id="LVYV01000053">
    <property type="protein sequence ID" value="KZD21186.1"/>
    <property type="molecule type" value="Genomic_DNA"/>
</dbReference>
<dbReference type="GO" id="GO:0005886">
    <property type="term" value="C:plasma membrane"/>
    <property type="evidence" value="ECO:0007669"/>
    <property type="project" value="UniProtKB-SubCell"/>
</dbReference>
<dbReference type="PROSITE" id="PS00154">
    <property type="entry name" value="ATPASE_E1_E2"/>
    <property type="match status" value="1"/>
</dbReference>
<dbReference type="Proteomes" id="UP000076574">
    <property type="component" value="Unassembled WGS sequence"/>
</dbReference>
<comment type="subcellular location">
    <subcellularLocation>
        <location evidence="8">Cell membrane</location>
    </subcellularLocation>
    <subcellularLocation>
        <location evidence="1">Membrane</location>
    </subcellularLocation>
</comment>